<gene>
    <name evidence="1" type="ORF">QAD02_008113</name>
</gene>
<dbReference type="EMBL" id="CM056744">
    <property type="protein sequence ID" value="KAJ8666451.1"/>
    <property type="molecule type" value="Genomic_DNA"/>
</dbReference>
<evidence type="ECO:0000313" key="1">
    <source>
        <dbReference type="EMBL" id="KAJ8666451.1"/>
    </source>
</evidence>
<sequence>MEAPGDLVTVHSYKWVIRNFSNLPNTVGNPVKSPTLELNGHRFELEIYPGGIDIESRSHVSPFLRLKSTEPVEVDFKISIVQDDLKRIFYQERTDSVDRAGDRRFARLMSLENALRLANDALTIVCDIFDIVASIKNNKLEISGGLENYFNEETFSDVTVSIGGKSIKAHKLILASKSKVFHTMLLTNMKERNEGLIKIDDLSYETMFVLIKWMYTGCTDLDSMRNLAEDLVVAADRYEICQLKADCEDYLISNLDAQNILEYLIFAERLNAHKLRKAGVVKLVAIGKQIKCTPRYHEFLREISSELYLEIAQAEQMRGEWIHTNKIKTFCV</sequence>
<name>A0ACC2N6D2_9HYME</name>
<proteinExistence type="predicted"/>
<dbReference type="Proteomes" id="UP001239111">
    <property type="component" value="Chromosome 4"/>
</dbReference>
<evidence type="ECO:0000313" key="2">
    <source>
        <dbReference type="Proteomes" id="UP001239111"/>
    </source>
</evidence>
<comment type="caution">
    <text evidence="1">The sequence shown here is derived from an EMBL/GenBank/DDBJ whole genome shotgun (WGS) entry which is preliminary data.</text>
</comment>
<organism evidence="1 2">
    <name type="scientific">Eretmocerus hayati</name>
    <dbReference type="NCBI Taxonomy" id="131215"/>
    <lineage>
        <taxon>Eukaryota</taxon>
        <taxon>Metazoa</taxon>
        <taxon>Ecdysozoa</taxon>
        <taxon>Arthropoda</taxon>
        <taxon>Hexapoda</taxon>
        <taxon>Insecta</taxon>
        <taxon>Pterygota</taxon>
        <taxon>Neoptera</taxon>
        <taxon>Endopterygota</taxon>
        <taxon>Hymenoptera</taxon>
        <taxon>Apocrita</taxon>
        <taxon>Proctotrupomorpha</taxon>
        <taxon>Chalcidoidea</taxon>
        <taxon>Aphelinidae</taxon>
        <taxon>Aphelininae</taxon>
        <taxon>Eretmocerus</taxon>
    </lineage>
</organism>
<reference evidence="1" key="1">
    <citation type="submission" date="2023-04" db="EMBL/GenBank/DDBJ databases">
        <title>A chromosome-level genome assembly of the parasitoid wasp Eretmocerus hayati.</title>
        <authorList>
            <person name="Zhong Y."/>
            <person name="Liu S."/>
            <person name="Liu Y."/>
        </authorList>
    </citation>
    <scope>NUCLEOTIDE SEQUENCE</scope>
    <source>
        <strain evidence="1">ZJU_SS_LIU_2023</strain>
    </source>
</reference>
<accession>A0ACC2N6D2</accession>
<protein>
    <submittedName>
        <fullName evidence="1">Uncharacterized protein</fullName>
    </submittedName>
</protein>
<keyword evidence="2" id="KW-1185">Reference proteome</keyword>